<feature type="region of interest" description="Disordered" evidence="1">
    <location>
        <begin position="246"/>
        <end position="271"/>
    </location>
</feature>
<protein>
    <submittedName>
        <fullName evidence="2">Uncharacterized protein</fullName>
    </submittedName>
</protein>
<gene>
    <name evidence="2" type="ORF">CTEN210_15133</name>
</gene>
<comment type="caution">
    <text evidence="2">The sequence shown here is derived from an EMBL/GenBank/DDBJ whole genome shotgun (WGS) entry which is preliminary data.</text>
</comment>
<dbReference type="Proteomes" id="UP001054902">
    <property type="component" value="Unassembled WGS sequence"/>
</dbReference>
<sequence length="965" mass="110573">MDSESTGQLCERSSNACRPWTAPQNNENAYHSPSTPNRGALTNSSNLSTSPCRAIALNESSNQALGETESPVKATHVEKHFDLNRMPTSNESSEQDENQASIDHDSRKRKRNVQESNHDAETKKHKAGDIRTFFSGPSAQSSTKRKNGSKKKESRTAPKKNRGQVDFYFLPKVDGELKSPSIQSRSSQQQPSDSQDIEVDVTPLNSQSISQLKSPGIQDSEVDVPPLINRNNQDFHEFDYFEDDEDDFEDDEDVHSYELQDSDADSDSDSDEETCDICIYKLRSLACPVRLKKLEEASKQCVENLMEDGNITNPKSENFKHVKYDSFYQNYKRCAVYIHEGLDKIGSTCEFQKRLAHYKNKNKNTESCEAAKVILVITCDSLTKEQCEKIENSRKKCLKSMGGVQILPKSLLEILDDPFFHLGIYAHFSEERDHTYIWKRQDVCYIESGLQFLMGYGERKESMHEFCASDHEAFCKNYEFCSKKAAFLSKKMKEKSDLEMEDLKVGVSNLSWEPGERTGQAKNHLRSKVTIARTYHEEYNDMFPMGAIPESSDIDECYNKKHLLKYRAEAQQNCRDVAKKIMDSEEPTVNYVDTNEFAFSYDFEKNQEVKDAADQRAHHLNEYLKLDYDIVHQEDEMILLYTPKSKSFVYFLGPLCKLLGKFSFNSKANIKSATKRAVYAEIFRQLCNKAKGRPDGGKDDFFGNILLAHYLATTLHLQLHMPWRYAVAFGKDILTSRDLMSQNSEFTQLPRRTDRNTLSIKTVDGSGGRDGASSGDFERHINFFANNLITCYPLEEAMQRVGNLFRETGGNLQPGTICRRNVNYGKKNFLSPELKSKWNAYWNSTKNNSGNSEARFWTEEERADGDECFGRLVAEGKNVIRANSKGGWFNIWIKIQDDDEKKLGMKQNSDAKQPRLKFEDMIHLPFKHEGLRTKLRSKKETPKFEKTCHIRLSKIPTLVTRKNCE</sequence>
<proteinExistence type="predicted"/>
<evidence type="ECO:0000313" key="2">
    <source>
        <dbReference type="EMBL" id="GFH58657.1"/>
    </source>
</evidence>
<feature type="compositionally biased region" description="Polar residues" evidence="1">
    <location>
        <begin position="203"/>
        <end position="213"/>
    </location>
</feature>
<evidence type="ECO:0000256" key="1">
    <source>
        <dbReference type="SAM" id="MobiDB-lite"/>
    </source>
</evidence>
<accession>A0AAD3D720</accession>
<feature type="compositionally biased region" description="Basic and acidic residues" evidence="1">
    <location>
        <begin position="102"/>
        <end position="122"/>
    </location>
</feature>
<keyword evidence="3" id="KW-1185">Reference proteome</keyword>
<feature type="compositionally biased region" description="Low complexity" evidence="1">
    <location>
        <begin position="179"/>
        <end position="194"/>
    </location>
</feature>
<dbReference type="EMBL" id="BLLK01000062">
    <property type="protein sequence ID" value="GFH58657.1"/>
    <property type="molecule type" value="Genomic_DNA"/>
</dbReference>
<feature type="compositionally biased region" description="Acidic residues" evidence="1">
    <location>
        <begin position="260"/>
        <end position="271"/>
    </location>
</feature>
<feature type="compositionally biased region" description="Polar residues" evidence="1">
    <location>
        <begin position="1"/>
        <end position="51"/>
    </location>
</feature>
<dbReference type="AlphaFoldDB" id="A0AAD3D720"/>
<organism evidence="2 3">
    <name type="scientific">Chaetoceros tenuissimus</name>
    <dbReference type="NCBI Taxonomy" id="426638"/>
    <lineage>
        <taxon>Eukaryota</taxon>
        <taxon>Sar</taxon>
        <taxon>Stramenopiles</taxon>
        <taxon>Ochrophyta</taxon>
        <taxon>Bacillariophyta</taxon>
        <taxon>Coscinodiscophyceae</taxon>
        <taxon>Chaetocerotophycidae</taxon>
        <taxon>Chaetocerotales</taxon>
        <taxon>Chaetocerotaceae</taxon>
        <taxon>Chaetoceros</taxon>
    </lineage>
</organism>
<name>A0AAD3D720_9STRA</name>
<evidence type="ECO:0000313" key="3">
    <source>
        <dbReference type="Proteomes" id="UP001054902"/>
    </source>
</evidence>
<feature type="region of interest" description="Disordered" evidence="1">
    <location>
        <begin position="1"/>
        <end position="229"/>
    </location>
</feature>
<reference evidence="2 3" key="1">
    <citation type="journal article" date="2021" name="Sci. Rep.">
        <title>The genome of the diatom Chaetoceros tenuissimus carries an ancient integrated fragment of an extant virus.</title>
        <authorList>
            <person name="Hongo Y."/>
            <person name="Kimura K."/>
            <person name="Takaki Y."/>
            <person name="Yoshida Y."/>
            <person name="Baba S."/>
            <person name="Kobayashi G."/>
            <person name="Nagasaki K."/>
            <person name="Hano T."/>
            <person name="Tomaru Y."/>
        </authorList>
    </citation>
    <scope>NUCLEOTIDE SEQUENCE [LARGE SCALE GENOMIC DNA]</scope>
    <source>
        <strain evidence="2 3">NIES-3715</strain>
    </source>
</reference>